<dbReference type="EMBL" id="HE796683">
    <property type="protein sequence ID" value="CCH01754.1"/>
    <property type="molecule type" value="Genomic_DNA"/>
</dbReference>
<evidence type="ECO:0008006" key="3">
    <source>
        <dbReference type="Google" id="ProtNLM"/>
    </source>
</evidence>
<gene>
    <name evidence="1" type="ORF">FAES_3747</name>
</gene>
<organism evidence="1 2">
    <name type="scientific">Fibrella aestuarina BUZ 2</name>
    <dbReference type="NCBI Taxonomy" id="1166018"/>
    <lineage>
        <taxon>Bacteria</taxon>
        <taxon>Pseudomonadati</taxon>
        <taxon>Bacteroidota</taxon>
        <taxon>Cytophagia</taxon>
        <taxon>Cytophagales</taxon>
        <taxon>Spirosomataceae</taxon>
        <taxon>Fibrella</taxon>
    </lineage>
</organism>
<protein>
    <recommendedName>
        <fullName evidence="3">Terminase</fullName>
    </recommendedName>
</protein>
<keyword evidence="2" id="KW-1185">Reference proteome</keyword>
<dbReference type="eggNOG" id="ENOG502Z8EP">
    <property type="taxonomic scope" value="Bacteria"/>
</dbReference>
<dbReference type="Gene3D" id="3.40.50.300">
    <property type="entry name" value="P-loop containing nucleotide triphosphate hydrolases"/>
    <property type="match status" value="1"/>
</dbReference>
<sequence>MPENLAALENAAEIEIEVNEKQAVFLAAVTTHHYKIAAMIGGRGGGKSVTMADYLMYAMEDLPKARCGWGVKTVKKGKAKLTAGLKARWKKWGLTEYDFKTCVGCFVLWREPPPHFERPHESPDNWENVISFPNGFVIEMEGFLLGGDENRGSNYDLYIIDEGLNFREAWLKVVLPTLRANVGKYDSALHHTLAVFSSPPWTPDAAWLHSVEEWAKQEPGNYFYLEIMTRDNMAFLPADYIDTLRKSLQKLVFEVEVEGKRISRLANGFYPSFQHERHVVSDEHETEDFTVYKGKAFYDRGAAIDLSIDFNAHFTSLTAWQVQGREARNIDGLHVKETDPGFTMSETLAHKFATEYAGHGNKTVTLVGDRNGANKSAGSTKSMFQQFADVLKAAGWKVRTSPLKTNPGHYDKYVKINDILSGKDARYVLLFDGIRCKSVIISITSSPVTRGFEKDKSSESSSMEQERATHYSDTVDYYVLWLLKGGRQESAGDFDIQMM</sequence>
<dbReference type="STRING" id="1166018.FAES_3747"/>
<dbReference type="RefSeq" id="WP_015332853.1">
    <property type="nucleotide sequence ID" value="NC_020054.1"/>
</dbReference>
<name>I0KCA1_9BACT</name>
<dbReference type="Proteomes" id="UP000011058">
    <property type="component" value="Chromosome"/>
</dbReference>
<reference evidence="1 2" key="1">
    <citation type="journal article" date="2012" name="J. Bacteriol.">
        <title>Genome Sequence of Fibrella aestuarina BUZ 2T, a Filamentous Marine Bacterium.</title>
        <authorList>
            <person name="Filippini M."/>
            <person name="Qi W."/>
            <person name="Blom J."/>
            <person name="Goesmann A."/>
            <person name="Smits T.H."/>
            <person name="Bagheri H.C."/>
        </authorList>
    </citation>
    <scope>NUCLEOTIDE SEQUENCE [LARGE SCALE GENOMIC DNA]</scope>
    <source>
        <strain evidence="2">BUZ 2T</strain>
    </source>
</reference>
<dbReference type="InterPro" id="IPR027417">
    <property type="entry name" value="P-loop_NTPase"/>
</dbReference>
<dbReference type="AlphaFoldDB" id="I0KCA1"/>
<dbReference type="KEGG" id="fae:FAES_3747"/>
<evidence type="ECO:0000313" key="2">
    <source>
        <dbReference type="Proteomes" id="UP000011058"/>
    </source>
</evidence>
<proteinExistence type="predicted"/>
<accession>I0KCA1</accession>
<dbReference type="OrthoDB" id="1151239at2"/>
<dbReference type="PATRIC" id="fig|1166018.3.peg.5531"/>
<evidence type="ECO:0000313" key="1">
    <source>
        <dbReference type="EMBL" id="CCH01754.1"/>
    </source>
</evidence>
<dbReference type="HOGENOM" id="CLU_036714_0_0_10"/>